<dbReference type="InterPro" id="IPR051790">
    <property type="entry name" value="Cytochrome_c-biogenesis_DsbD"/>
</dbReference>
<evidence type="ECO:0000256" key="7">
    <source>
        <dbReference type="SAM" id="Phobius"/>
    </source>
</evidence>
<dbReference type="PANTHER" id="PTHR31272:SF4">
    <property type="entry name" value="CYTOCHROME C-TYPE BIOGENESIS PROTEIN HI_1454-RELATED"/>
    <property type="match status" value="1"/>
</dbReference>
<evidence type="ECO:0000256" key="2">
    <source>
        <dbReference type="ARBA" id="ARBA00006143"/>
    </source>
</evidence>
<dbReference type="GO" id="GO:0017004">
    <property type="term" value="P:cytochrome complex assembly"/>
    <property type="evidence" value="ECO:0007669"/>
    <property type="project" value="UniProtKB-KW"/>
</dbReference>
<name>A1AQJ3_PELPD</name>
<protein>
    <submittedName>
        <fullName evidence="9">Cytochrome c biogenesis protein, transmembrane region</fullName>
    </submittedName>
</protein>
<feature type="transmembrane region" description="Helical" evidence="7">
    <location>
        <begin position="58"/>
        <end position="84"/>
    </location>
</feature>
<feature type="transmembrane region" description="Helical" evidence="7">
    <location>
        <begin position="96"/>
        <end position="118"/>
    </location>
</feature>
<feature type="transmembrane region" description="Helical" evidence="7">
    <location>
        <begin position="208"/>
        <end position="229"/>
    </location>
</feature>
<dbReference type="eggNOG" id="COG0785">
    <property type="taxonomic scope" value="Bacteria"/>
</dbReference>
<keyword evidence="6 7" id="KW-0472">Membrane</keyword>
<reference evidence="9 10" key="1">
    <citation type="submission" date="2006-10" db="EMBL/GenBank/DDBJ databases">
        <title>Complete sequence of chromosome of Pelobacter propionicus DSM 2379.</title>
        <authorList>
            <consortium name="US DOE Joint Genome Institute"/>
            <person name="Copeland A."/>
            <person name="Lucas S."/>
            <person name="Lapidus A."/>
            <person name="Barry K."/>
            <person name="Detter J.C."/>
            <person name="Glavina del Rio T."/>
            <person name="Hammon N."/>
            <person name="Israni S."/>
            <person name="Dalin E."/>
            <person name="Tice H."/>
            <person name="Pitluck S."/>
            <person name="Saunders E."/>
            <person name="Brettin T."/>
            <person name="Bruce D."/>
            <person name="Han C."/>
            <person name="Tapia R."/>
            <person name="Schmutz J."/>
            <person name="Larimer F."/>
            <person name="Land M."/>
            <person name="Hauser L."/>
            <person name="Kyrpides N."/>
            <person name="Kim E."/>
            <person name="Lovley D."/>
            <person name="Richardson P."/>
        </authorList>
    </citation>
    <scope>NUCLEOTIDE SEQUENCE [LARGE SCALE GENOMIC DNA]</scope>
    <source>
        <strain evidence="10">DSM 2379 / NBRC 103807 / OttBd1</strain>
    </source>
</reference>
<evidence type="ECO:0000256" key="3">
    <source>
        <dbReference type="ARBA" id="ARBA00022692"/>
    </source>
</evidence>
<feature type="transmembrane region" description="Helical" evidence="7">
    <location>
        <begin position="12"/>
        <end position="37"/>
    </location>
</feature>
<dbReference type="InterPro" id="IPR003834">
    <property type="entry name" value="Cyt_c_assmbl_TM_dom"/>
</dbReference>
<gene>
    <name evidence="9" type="ordered locus">Ppro_2005</name>
</gene>
<comment type="subcellular location">
    <subcellularLocation>
        <location evidence="1">Membrane</location>
        <topology evidence="1">Multi-pass membrane protein</topology>
    </subcellularLocation>
</comment>
<evidence type="ECO:0000256" key="1">
    <source>
        <dbReference type="ARBA" id="ARBA00004141"/>
    </source>
</evidence>
<feature type="transmembrane region" description="Helical" evidence="7">
    <location>
        <begin position="130"/>
        <end position="161"/>
    </location>
</feature>
<evidence type="ECO:0000313" key="10">
    <source>
        <dbReference type="Proteomes" id="UP000006732"/>
    </source>
</evidence>
<dbReference type="STRING" id="338966.Ppro_2005"/>
<proteinExistence type="inferred from homology"/>
<keyword evidence="5 7" id="KW-1133">Transmembrane helix</keyword>
<keyword evidence="10" id="KW-1185">Reference proteome</keyword>
<dbReference type="GO" id="GO:0016020">
    <property type="term" value="C:membrane"/>
    <property type="evidence" value="ECO:0007669"/>
    <property type="project" value="UniProtKB-SubCell"/>
</dbReference>
<evidence type="ECO:0000313" key="9">
    <source>
        <dbReference type="EMBL" id="ABK99613.1"/>
    </source>
</evidence>
<dbReference type="Proteomes" id="UP000006732">
    <property type="component" value="Chromosome"/>
</dbReference>
<keyword evidence="3 7" id="KW-0812">Transmembrane</keyword>
<sequence length="243" mass="26384">MIHTQDVTYAGAFVAGLLSFLSPCVLPLIPSYITYITGLSFADLQEQHPSHLVRRKTFLHSICFIIGFTAVFVLLGASATMIGSLLQQHAAAIRKIGGLLIFLFGAHVTGLVPLRLLLGEKRISVRNKPAGYAGSFLVGLVFAAGWTPCIGPILASILMVAANEARVAQGIILLLLYSLGLGIPFLLSSLALHQFLSLFNRFKRFIRLFEIITGVFLMLIGILLFSNWLSRLSGYASYLFGGV</sequence>
<evidence type="ECO:0000259" key="8">
    <source>
        <dbReference type="Pfam" id="PF02683"/>
    </source>
</evidence>
<dbReference type="AlphaFoldDB" id="A1AQJ3"/>
<dbReference type="Pfam" id="PF02683">
    <property type="entry name" value="DsbD_TM"/>
    <property type="match status" value="1"/>
</dbReference>
<dbReference type="HOGENOM" id="CLU_053225_2_0_7"/>
<feature type="domain" description="Cytochrome C biogenesis protein transmembrane" evidence="8">
    <location>
        <begin position="10"/>
        <end position="226"/>
    </location>
</feature>
<dbReference type="EMBL" id="CP000482">
    <property type="protein sequence ID" value="ABK99613.1"/>
    <property type="molecule type" value="Genomic_DNA"/>
</dbReference>
<comment type="similarity">
    <text evidence="2">Belongs to the DsbD family.</text>
</comment>
<evidence type="ECO:0000256" key="6">
    <source>
        <dbReference type="ARBA" id="ARBA00023136"/>
    </source>
</evidence>
<dbReference type="PANTHER" id="PTHR31272">
    <property type="entry name" value="CYTOCHROME C-TYPE BIOGENESIS PROTEIN HI_1454-RELATED"/>
    <property type="match status" value="1"/>
</dbReference>
<keyword evidence="4" id="KW-0201">Cytochrome c-type biogenesis</keyword>
<dbReference type="KEGG" id="ppd:Ppro_2005"/>
<evidence type="ECO:0000256" key="4">
    <source>
        <dbReference type="ARBA" id="ARBA00022748"/>
    </source>
</evidence>
<organism evidence="9 10">
    <name type="scientific">Pelobacter propionicus (strain DSM 2379 / NBRC 103807 / OttBd1)</name>
    <dbReference type="NCBI Taxonomy" id="338966"/>
    <lineage>
        <taxon>Bacteria</taxon>
        <taxon>Pseudomonadati</taxon>
        <taxon>Thermodesulfobacteriota</taxon>
        <taxon>Desulfuromonadia</taxon>
        <taxon>Desulfuromonadales</taxon>
        <taxon>Desulfuromonadaceae</taxon>
        <taxon>Pelobacter</taxon>
    </lineage>
</organism>
<accession>A1AQJ3</accession>
<evidence type="ECO:0000256" key="5">
    <source>
        <dbReference type="ARBA" id="ARBA00022989"/>
    </source>
</evidence>
<feature type="transmembrane region" description="Helical" evidence="7">
    <location>
        <begin position="167"/>
        <end position="187"/>
    </location>
</feature>